<evidence type="ECO:0000256" key="4">
    <source>
        <dbReference type="ARBA" id="ARBA00022989"/>
    </source>
</evidence>
<organism evidence="8 9">
    <name type="scientific">Roseovarius azorensis</name>
    <dbReference type="NCBI Taxonomy" id="1287727"/>
    <lineage>
        <taxon>Bacteria</taxon>
        <taxon>Pseudomonadati</taxon>
        <taxon>Pseudomonadota</taxon>
        <taxon>Alphaproteobacteria</taxon>
        <taxon>Rhodobacterales</taxon>
        <taxon>Roseobacteraceae</taxon>
        <taxon>Roseovarius</taxon>
    </lineage>
</organism>
<keyword evidence="2" id="KW-1003">Cell membrane</keyword>
<dbReference type="Proteomes" id="UP000199582">
    <property type="component" value="Unassembled WGS sequence"/>
</dbReference>
<dbReference type="InterPro" id="IPR037185">
    <property type="entry name" value="EmrE-like"/>
</dbReference>
<proteinExistence type="predicted"/>
<dbReference type="EMBL" id="FOAG01000002">
    <property type="protein sequence ID" value="SEK72401.1"/>
    <property type="molecule type" value="Genomic_DNA"/>
</dbReference>
<keyword evidence="9" id="KW-1185">Reference proteome</keyword>
<feature type="transmembrane region" description="Helical" evidence="6">
    <location>
        <begin position="129"/>
        <end position="150"/>
    </location>
</feature>
<feature type="transmembrane region" description="Helical" evidence="6">
    <location>
        <begin position="156"/>
        <end position="176"/>
    </location>
</feature>
<dbReference type="GO" id="GO:0005886">
    <property type="term" value="C:plasma membrane"/>
    <property type="evidence" value="ECO:0007669"/>
    <property type="project" value="UniProtKB-SubCell"/>
</dbReference>
<dbReference type="InterPro" id="IPR000620">
    <property type="entry name" value="EamA_dom"/>
</dbReference>
<dbReference type="SUPFAM" id="SSF103481">
    <property type="entry name" value="Multidrug resistance efflux transporter EmrE"/>
    <property type="match status" value="2"/>
</dbReference>
<evidence type="ECO:0000313" key="9">
    <source>
        <dbReference type="Proteomes" id="UP000199582"/>
    </source>
</evidence>
<name>A0A1H7JCM9_9RHOB</name>
<feature type="transmembrane region" description="Helical" evidence="6">
    <location>
        <begin position="70"/>
        <end position="90"/>
    </location>
</feature>
<evidence type="ECO:0000259" key="7">
    <source>
        <dbReference type="Pfam" id="PF00892"/>
    </source>
</evidence>
<dbReference type="RefSeq" id="WP_093032369.1">
    <property type="nucleotide sequence ID" value="NZ_FOAG01000002.1"/>
</dbReference>
<evidence type="ECO:0000256" key="1">
    <source>
        <dbReference type="ARBA" id="ARBA00004651"/>
    </source>
</evidence>
<dbReference type="Pfam" id="PF00892">
    <property type="entry name" value="EamA"/>
    <property type="match status" value="2"/>
</dbReference>
<keyword evidence="5 6" id="KW-0472">Membrane</keyword>
<dbReference type="OrthoDB" id="7831850at2"/>
<dbReference type="STRING" id="1287727.SAMN05443999_102134"/>
<dbReference type="PANTHER" id="PTHR32322">
    <property type="entry name" value="INNER MEMBRANE TRANSPORTER"/>
    <property type="match status" value="1"/>
</dbReference>
<protein>
    <submittedName>
        <fullName evidence="8">EamA-like transporter family protein</fullName>
    </submittedName>
</protein>
<feature type="transmembrane region" description="Helical" evidence="6">
    <location>
        <begin position="188"/>
        <end position="211"/>
    </location>
</feature>
<evidence type="ECO:0000256" key="2">
    <source>
        <dbReference type="ARBA" id="ARBA00022475"/>
    </source>
</evidence>
<feature type="transmembrane region" description="Helical" evidence="6">
    <location>
        <begin position="256"/>
        <end position="275"/>
    </location>
</feature>
<feature type="transmembrane region" description="Helical" evidence="6">
    <location>
        <begin position="7"/>
        <end position="26"/>
    </location>
</feature>
<keyword evidence="3 6" id="KW-0812">Transmembrane</keyword>
<feature type="transmembrane region" description="Helical" evidence="6">
    <location>
        <begin position="96"/>
        <end position="117"/>
    </location>
</feature>
<evidence type="ECO:0000256" key="5">
    <source>
        <dbReference type="ARBA" id="ARBA00023136"/>
    </source>
</evidence>
<comment type="subcellular location">
    <subcellularLocation>
        <location evidence="1">Cell membrane</location>
        <topology evidence="1">Multi-pass membrane protein</topology>
    </subcellularLocation>
</comment>
<dbReference type="PANTHER" id="PTHR32322:SF18">
    <property type="entry name" value="S-ADENOSYLMETHIONINE_S-ADENOSYLHOMOCYSTEINE TRANSPORTER"/>
    <property type="match status" value="1"/>
</dbReference>
<evidence type="ECO:0000256" key="6">
    <source>
        <dbReference type="SAM" id="Phobius"/>
    </source>
</evidence>
<feature type="domain" description="EamA" evidence="7">
    <location>
        <begin position="8"/>
        <end position="141"/>
    </location>
</feature>
<accession>A0A1H7JCM9</accession>
<keyword evidence="4 6" id="KW-1133">Transmembrane helix</keyword>
<dbReference type="InterPro" id="IPR050638">
    <property type="entry name" value="AA-Vitamin_Transporters"/>
</dbReference>
<dbReference type="AlphaFoldDB" id="A0A1H7JCM9"/>
<feature type="transmembrane region" description="Helical" evidence="6">
    <location>
        <begin position="38"/>
        <end position="54"/>
    </location>
</feature>
<sequence>MNIPEKWAYPAVMIGVCGHASSEFFAKLSGVAGPETSVWRYLLGGFGLILWALWDRDSRDLITPLRKEGLNIVWLSVMGVTVTYLFFHWALDYATVIQVATVTTTIPIFVGIANWLLNGVHPGTVKMVTGVLAVLGIAVLLTDGALTTLAGEAGTLPGVLLAIGCAAFGSFYAVLIKPVMGRHGGLRIIALTMMIGGIGLWLLVGVAWGTWVNPVSIAEKPALAAWSLVILALWNTTITQLMWFGGLSAAPDITRASYLFFLKPIIAAALAILILGSFPTILQMLAIVLVTGCVLVELYWPRLRALFARA</sequence>
<feature type="domain" description="EamA" evidence="7">
    <location>
        <begin position="157"/>
        <end position="295"/>
    </location>
</feature>
<gene>
    <name evidence="8" type="ORF">SAMN05443999_102134</name>
</gene>
<feature type="transmembrane region" description="Helical" evidence="6">
    <location>
        <begin position="281"/>
        <end position="300"/>
    </location>
</feature>
<feature type="transmembrane region" description="Helical" evidence="6">
    <location>
        <begin position="223"/>
        <end position="244"/>
    </location>
</feature>
<evidence type="ECO:0000313" key="8">
    <source>
        <dbReference type="EMBL" id="SEK72401.1"/>
    </source>
</evidence>
<reference evidence="8 9" key="1">
    <citation type="submission" date="2016-10" db="EMBL/GenBank/DDBJ databases">
        <authorList>
            <person name="de Groot N.N."/>
        </authorList>
    </citation>
    <scope>NUCLEOTIDE SEQUENCE [LARGE SCALE GENOMIC DNA]</scope>
    <source>
        <strain evidence="8 9">DSM 100674</strain>
    </source>
</reference>
<evidence type="ECO:0000256" key="3">
    <source>
        <dbReference type="ARBA" id="ARBA00022692"/>
    </source>
</evidence>